<dbReference type="Gene3D" id="1.10.260.40">
    <property type="entry name" value="lambda repressor-like DNA-binding domains"/>
    <property type="match status" value="1"/>
</dbReference>
<dbReference type="CDD" id="cd00093">
    <property type="entry name" value="HTH_XRE"/>
    <property type="match status" value="1"/>
</dbReference>
<dbReference type="SUPFAM" id="SSF47413">
    <property type="entry name" value="lambda repressor-like DNA-binding domains"/>
    <property type="match status" value="1"/>
</dbReference>
<organism evidence="3 4">
    <name type="scientific">Desulfomonile tiedjei</name>
    <dbReference type="NCBI Taxonomy" id="2358"/>
    <lineage>
        <taxon>Bacteria</taxon>
        <taxon>Pseudomonadati</taxon>
        <taxon>Thermodesulfobacteriota</taxon>
        <taxon>Desulfomonilia</taxon>
        <taxon>Desulfomonilales</taxon>
        <taxon>Desulfomonilaceae</taxon>
        <taxon>Desulfomonile</taxon>
    </lineage>
</organism>
<feature type="domain" description="HTH cro/C1-type" evidence="2">
    <location>
        <begin position="11"/>
        <end position="65"/>
    </location>
</feature>
<name>A0A9D6Z411_9BACT</name>
<dbReference type="Pfam" id="PF07883">
    <property type="entry name" value="Cupin_2"/>
    <property type="match status" value="1"/>
</dbReference>
<dbReference type="PANTHER" id="PTHR46797">
    <property type="entry name" value="HTH-TYPE TRANSCRIPTIONAL REGULATOR"/>
    <property type="match status" value="1"/>
</dbReference>
<evidence type="ECO:0000256" key="1">
    <source>
        <dbReference type="ARBA" id="ARBA00023125"/>
    </source>
</evidence>
<accession>A0A9D6Z411</accession>
<dbReference type="GO" id="GO:0003677">
    <property type="term" value="F:DNA binding"/>
    <property type="evidence" value="ECO:0007669"/>
    <property type="project" value="UniProtKB-KW"/>
</dbReference>
<dbReference type="InterPro" id="IPR014710">
    <property type="entry name" value="RmlC-like_jellyroll"/>
</dbReference>
<comment type="caution">
    <text evidence="3">The sequence shown here is derived from an EMBL/GenBank/DDBJ whole genome shotgun (WGS) entry which is preliminary data.</text>
</comment>
<proteinExistence type="predicted"/>
<dbReference type="Gene3D" id="2.60.120.10">
    <property type="entry name" value="Jelly Rolls"/>
    <property type="match status" value="1"/>
</dbReference>
<dbReference type="SMART" id="SM00530">
    <property type="entry name" value="HTH_XRE"/>
    <property type="match status" value="1"/>
</dbReference>
<dbReference type="Proteomes" id="UP000807825">
    <property type="component" value="Unassembled WGS sequence"/>
</dbReference>
<reference evidence="3" key="1">
    <citation type="submission" date="2020-07" db="EMBL/GenBank/DDBJ databases">
        <title>Huge and variable diversity of episymbiotic CPR bacteria and DPANN archaea in groundwater ecosystems.</title>
        <authorList>
            <person name="He C.Y."/>
            <person name="Keren R."/>
            <person name="Whittaker M."/>
            <person name="Farag I.F."/>
            <person name="Doudna J."/>
            <person name="Cate J.H.D."/>
            <person name="Banfield J.F."/>
        </authorList>
    </citation>
    <scope>NUCLEOTIDE SEQUENCE</scope>
    <source>
        <strain evidence="3">NC_groundwater_1664_Pr3_B-0.1um_52_9</strain>
    </source>
</reference>
<dbReference type="GO" id="GO:0003700">
    <property type="term" value="F:DNA-binding transcription factor activity"/>
    <property type="evidence" value="ECO:0007669"/>
    <property type="project" value="TreeGrafter"/>
</dbReference>
<dbReference type="InterPro" id="IPR011051">
    <property type="entry name" value="RmlC_Cupin_sf"/>
</dbReference>
<dbReference type="PROSITE" id="PS50943">
    <property type="entry name" value="HTH_CROC1"/>
    <property type="match status" value="1"/>
</dbReference>
<dbReference type="InterPro" id="IPR001387">
    <property type="entry name" value="Cro/C1-type_HTH"/>
</dbReference>
<dbReference type="PANTHER" id="PTHR46797:SF1">
    <property type="entry name" value="METHYLPHOSPHONATE SYNTHASE"/>
    <property type="match status" value="1"/>
</dbReference>
<dbReference type="SUPFAM" id="SSF51182">
    <property type="entry name" value="RmlC-like cupins"/>
    <property type="match status" value="1"/>
</dbReference>
<gene>
    <name evidence="3" type="ORF">HY912_13330</name>
</gene>
<protein>
    <submittedName>
        <fullName evidence="3">Cupin domain-containing protein</fullName>
    </submittedName>
</protein>
<dbReference type="Pfam" id="PF01381">
    <property type="entry name" value="HTH_3"/>
    <property type="match status" value="1"/>
</dbReference>
<evidence type="ECO:0000259" key="2">
    <source>
        <dbReference type="PROSITE" id="PS50943"/>
    </source>
</evidence>
<dbReference type="CDD" id="cd02209">
    <property type="entry name" value="cupin_XRE_C"/>
    <property type="match status" value="1"/>
</dbReference>
<dbReference type="InterPro" id="IPR010982">
    <property type="entry name" value="Lambda_DNA-bd_dom_sf"/>
</dbReference>
<dbReference type="EMBL" id="JACRDE010000347">
    <property type="protein sequence ID" value="MBI5250469.1"/>
    <property type="molecule type" value="Genomic_DNA"/>
</dbReference>
<dbReference type="InterPro" id="IPR050807">
    <property type="entry name" value="TransReg_Diox_bact_type"/>
</dbReference>
<keyword evidence="1" id="KW-0238">DNA-binding</keyword>
<dbReference type="GO" id="GO:0005829">
    <property type="term" value="C:cytosol"/>
    <property type="evidence" value="ECO:0007669"/>
    <property type="project" value="TreeGrafter"/>
</dbReference>
<dbReference type="InterPro" id="IPR013096">
    <property type="entry name" value="Cupin_2"/>
</dbReference>
<sequence length="186" mass="20787">MIDETAIGPKIKSLRLERGLNLQDVANTTGFTKGYLSKVENSKKAPPVSTLLMLAKALGVNISEIFSETENKAPITLVKKSEHITMARDGTAFGYSYEPLAHKFPLRHMDPYILTLPVKPRQRAVFQHKGEEILLVLEGTMRFVYGDKEFVVEEGDCVYFDSSTPHFGMAEGSKPVKCVMVIYSEE</sequence>
<dbReference type="AlphaFoldDB" id="A0A9D6Z411"/>
<evidence type="ECO:0000313" key="3">
    <source>
        <dbReference type="EMBL" id="MBI5250469.1"/>
    </source>
</evidence>
<evidence type="ECO:0000313" key="4">
    <source>
        <dbReference type="Proteomes" id="UP000807825"/>
    </source>
</evidence>